<dbReference type="PANTHER" id="PTHR34210:SF4">
    <property type="match status" value="1"/>
</dbReference>
<accession>A0A2K3P0A7</accession>
<gene>
    <name evidence="3" type="ORF">L195_g005241</name>
</gene>
<reference evidence="3 4" key="1">
    <citation type="journal article" date="2014" name="Am. J. Bot.">
        <title>Genome assembly and annotation for red clover (Trifolium pratense; Fabaceae).</title>
        <authorList>
            <person name="Istvanek J."/>
            <person name="Jaros M."/>
            <person name="Krenek A."/>
            <person name="Repkova J."/>
        </authorList>
    </citation>
    <scope>NUCLEOTIDE SEQUENCE [LARGE SCALE GENOMIC DNA]</scope>
    <source>
        <strain evidence="4">cv. Tatra</strain>
        <tissue evidence="3">Young leaves</tissue>
    </source>
</reference>
<dbReference type="Proteomes" id="UP000236291">
    <property type="component" value="Unassembled WGS sequence"/>
</dbReference>
<reference evidence="3 4" key="2">
    <citation type="journal article" date="2017" name="Front. Plant Sci.">
        <title>Gene Classification and Mining of Molecular Markers Useful in Red Clover (Trifolium pratense) Breeding.</title>
        <authorList>
            <person name="Istvanek J."/>
            <person name="Dluhosova J."/>
            <person name="Dluhos P."/>
            <person name="Patkova L."/>
            <person name="Nedelnik J."/>
            <person name="Repkova J."/>
        </authorList>
    </citation>
    <scope>NUCLEOTIDE SEQUENCE [LARGE SCALE GENOMIC DNA]</scope>
    <source>
        <strain evidence="4">cv. Tatra</strain>
        <tissue evidence="3">Young leaves</tissue>
    </source>
</reference>
<keyword evidence="1" id="KW-0175">Coiled coil</keyword>
<feature type="compositionally biased region" description="Acidic residues" evidence="2">
    <location>
        <begin position="103"/>
        <end position="115"/>
    </location>
</feature>
<feature type="compositionally biased region" description="Polar residues" evidence="2">
    <location>
        <begin position="249"/>
        <end position="261"/>
    </location>
</feature>
<dbReference type="PANTHER" id="PTHR34210">
    <property type="entry name" value="OS01G0252900 PROTEIN"/>
    <property type="match status" value="1"/>
</dbReference>
<feature type="region of interest" description="Disordered" evidence="2">
    <location>
        <begin position="249"/>
        <end position="281"/>
    </location>
</feature>
<protein>
    <submittedName>
        <fullName evidence="3">Uncharacterized protein</fullName>
    </submittedName>
</protein>
<sequence length="281" mass="32125">MQNNSVRKYLVGQPGLFSDENKTLNAETHSTRDRYGSYAYGLPTIAYNEGNYSNIWSNHLKILALHVSLQFYDAAQGNNVIQSYIPDDSIDAKVSQQNQFNQETDEAHEEDMEIGYDDRPPTPTYEGLEQRFIDEIMKLVGERSDKEDAEFARHNERIAEINEEFQEKLSSLRALQETRREEFLRKELQARSNQYQDGKRNHFPTMKVADANGYICPSTTFIAGEAASSSKFHAAPEYDKYVVEPTEHLTTTSNGIKTSQKNETRVPLPPGRVYKNSSVHN</sequence>
<dbReference type="EMBL" id="ASHM01002684">
    <property type="protein sequence ID" value="PNY08709.1"/>
    <property type="molecule type" value="Genomic_DNA"/>
</dbReference>
<dbReference type="STRING" id="57577.A0A2K3P0A7"/>
<evidence type="ECO:0000256" key="2">
    <source>
        <dbReference type="SAM" id="MobiDB-lite"/>
    </source>
</evidence>
<evidence type="ECO:0000313" key="3">
    <source>
        <dbReference type="EMBL" id="PNY08709.1"/>
    </source>
</evidence>
<evidence type="ECO:0000313" key="4">
    <source>
        <dbReference type="Proteomes" id="UP000236291"/>
    </source>
</evidence>
<feature type="region of interest" description="Disordered" evidence="2">
    <location>
        <begin position="103"/>
        <end position="123"/>
    </location>
</feature>
<feature type="coiled-coil region" evidence="1">
    <location>
        <begin position="144"/>
        <end position="178"/>
    </location>
</feature>
<name>A0A2K3P0A7_TRIPR</name>
<proteinExistence type="predicted"/>
<dbReference type="AlphaFoldDB" id="A0A2K3P0A7"/>
<comment type="caution">
    <text evidence="3">The sequence shown here is derived from an EMBL/GenBank/DDBJ whole genome shotgun (WGS) entry which is preliminary data.</text>
</comment>
<organism evidence="3 4">
    <name type="scientific">Trifolium pratense</name>
    <name type="common">Red clover</name>
    <dbReference type="NCBI Taxonomy" id="57577"/>
    <lineage>
        <taxon>Eukaryota</taxon>
        <taxon>Viridiplantae</taxon>
        <taxon>Streptophyta</taxon>
        <taxon>Embryophyta</taxon>
        <taxon>Tracheophyta</taxon>
        <taxon>Spermatophyta</taxon>
        <taxon>Magnoliopsida</taxon>
        <taxon>eudicotyledons</taxon>
        <taxon>Gunneridae</taxon>
        <taxon>Pentapetalae</taxon>
        <taxon>rosids</taxon>
        <taxon>fabids</taxon>
        <taxon>Fabales</taxon>
        <taxon>Fabaceae</taxon>
        <taxon>Papilionoideae</taxon>
        <taxon>50 kb inversion clade</taxon>
        <taxon>NPAAA clade</taxon>
        <taxon>Hologalegina</taxon>
        <taxon>IRL clade</taxon>
        <taxon>Trifolieae</taxon>
        <taxon>Trifolium</taxon>
    </lineage>
</organism>
<evidence type="ECO:0000256" key="1">
    <source>
        <dbReference type="SAM" id="Coils"/>
    </source>
</evidence>